<keyword evidence="3" id="KW-1185">Reference proteome</keyword>
<evidence type="ECO:0000256" key="1">
    <source>
        <dbReference type="SAM" id="MobiDB-lite"/>
    </source>
</evidence>
<comment type="caution">
    <text evidence="2">The sequence shown here is derived from an EMBL/GenBank/DDBJ whole genome shotgun (WGS) entry which is preliminary data.</text>
</comment>
<reference evidence="2 3" key="1">
    <citation type="journal article" date="2023" name="Sci. Data">
        <title>Genome assembly of the Korean intertidal mud-creeper Batillaria attramentaria.</title>
        <authorList>
            <person name="Patra A.K."/>
            <person name="Ho P.T."/>
            <person name="Jun S."/>
            <person name="Lee S.J."/>
            <person name="Kim Y."/>
            <person name="Won Y.J."/>
        </authorList>
    </citation>
    <scope>NUCLEOTIDE SEQUENCE [LARGE SCALE GENOMIC DNA]</scope>
    <source>
        <strain evidence="2">Wonlab-2016</strain>
    </source>
</reference>
<name>A0ABD0JF17_9CAEN</name>
<evidence type="ECO:0000313" key="2">
    <source>
        <dbReference type="EMBL" id="KAK7471792.1"/>
    </source>
</evidence>
<proteinExistence type="predicted"/>
<organism evidence="2 3">
    <name type="scientific">Batillaria attramentaria</name>
    <dbReference type="NCBI Taxonomy" id="370345"/>
    <lineage>
        <taxon>Eukaryota</taxon>
        <taxon>Metazoa</taxon>
        <taxon>Spiralia</taxon>
        <taxon>Lophotrochozoa</taxon>
        <taxon>Mollusca</taxon>
        <taxon>Gastropoda</taxon>
        <taxon>Caenogastropoda</taxon>
        <taxon>Sorbeoconcha</taxon>
        <taxon>Cerithioidea</taxon>
        <taxon>Batillariidae</taxon>
        <taxon>Batillaria</taxon>
    </lineage>
</organism>
<protein>
    <submittedName>
        <fullName evidence="2">Uncharacterized protein</fullName>
    </submittedName>
</protein>
<dbReference type="Proteomes" id="UP001519460">
    <property type="component" value="Unassembled WGS sequence"/>
</dbReference>
<feature type="region of interest" description="Disordered" evidence="1">
    <location>
        <begin position="48"/>
        <end position="74"/>
    </location>
</feature>
<sequence length="74" mass="7837">MHSPEWIDERANPNTCACIGTGKVAGNCMGVPRNESLMDRLGEVVESLTSTDSACSGPQVGNQTSQGRVTIQSR</sequence>
<accession>A0ABD0JF17</accession>
<dbReference type="EMBL" id="JACVVK020000478">
    <property type="protein sequence ID" value="KAK7471792.1"/>
    <property type="molecule type" value="Genomic_DNA"/>
</dbReference>
<dbReference type="AlphaFoldDB" id="A0ABD0JF17"/>
<evidence type="ECO:0000313" key="3">
    <source>
        <dbReference type="Proteomes" id="UP001519460"/>
    </source>
</evidence>
<feature type="non-terminal residue" evidence="2">
    <location>
        <position position="74"/>
    </location>
</feature>
<gene>
    <name evidence="2" type="ORF">BaRGS_00035574</name>
</gene>